<dbReference type="SMART" id="SM00211">
    <property type="entry name" value="TY"/>
    <property type="match status" value="1"/>
</dbReference>
<feature type="region of interest" description="Disordered" evidence="5">
    <location>
        <begin position="2874"/>
        <end position="2953"/>
    </location>
</feature>
<feature type="compositionally biased region" description="Low complexity" evidence="5">
    <location>
        <begin position="1895"/>
        <end position="1955"/>
    </location>
</feature>
<feature type="chain" id="PRO_5035734456" description="Papilin" evidence="6">
    <location>
        <begin position="20"/>
        <end position="3024"/>
    </location>
</feature>
<dbReference type="InterPro" id="IPR036857">
    <property type="entry name" value="Thyroglobulin_1_sf"/>
</dbReference>
<feature type="compositionally biased region" description="Polar residues" evidence="5">
    <location>
        <begin position="175"/>
        <end position="187"/>
    </location>
</feature>
<feature type="domain" description="BPTI/Kunitz inhibitor" evidence="7">
    <location>
        <begin position="663"/>
        <end position="713"/>
    </location>
</feature>
<comment type="caution">
    <text evidence="4">Lacks conserved residue(s) required for the propagation of feature annotation.</text>
</comment>
<feature type="compositionally biased region" description="Low complexity" evidence="5">
    <location>
        <begin position="1798"/>
        <end position="1838"/>
    </location>
</feature>
<dbReference type="Gene3D" id="4.10.800.10">
    <property type="entry name" value="Thyroglobulin type-1"/>
    <property type="match status" value="1"/>
</dbReference>
<feature type="compositionally biased region" description="Low complexity" evidence="5">
    <location>
        <begin position="2315"/>
        <end position="2334"/>
    </location>
</feature>
<dbReference type="PROSITE" id="PS50279">
    <property type="entry name" value="BPTI_KUNITZ_2"/>
    <property type="match status" value="10"/>
</dbReference>
<dbReference type="Pfam" id="PF00014">
    <property type="entry name" value="Kunitz_BPTI"/>
    <property type="match status" value="10"/>
</dbReference>
<dbReference type="SUPFAM" id="SSF57362">
    <property type="entry name" value="BPTI-like"/>
    <property type="match status" value="10"/>
</dbReference>
<dbReference type="Proteomes" id="UP000494206">
    <property type="component" value="Unassembled WGS sequence"/>
</dbReference>
<feature type="compositionally biased region" description="Acidic residues" evidence="5">
    <location>
        <begin position="2883"/>
        <end position="2902"/>
    </location>
</feature>
<feature type="region of interest" description="Disordered" evidence="5">
    <location>
        <begin position="1798"/>
        <end position="1955"/>
    </location>
</feature>
<accession>A0A8S1EMJ1</accession>
<dbReference type="InterPro" id="IPR028150">
    <property type="entry name" value="Lustrin_cystein"/>
</dbReference>
<feature type="compositionally biased region" description="Low complexity" evidence="5">
    <location>
        <begin position="145"/>
        <end position="174"/>
    </location>
</feature>
<evidence type="ECO:0000313" key="9">
    <source>
        <dbReference type="EMBL" id="CAB3399020.1"/>
    </source>
</evidence>
<keyword evidence="6" id="KW-0732">Signal</keyword>
<dbReference type="InterPro" id="IPR050098">
    <property type="entry name" value="TFPI/VKTCI-like"/>
</dbReference>
<dbReference type="EMBL" id="CADEPM010000001">
    <property type="protein sequence ID" value="CAB3399020.1"/>
    <property type="molecule type" value="Genomic_DNA"/>
</dbReference>
<feature type="compositionally biased region" description="Polar residues" evidence="5">
    <location>
        <begin position="1851"/>
        <end position="1862"/>
    </location>
</feature>
<feature type="compositionally biased region" description="Low complexity" evidence="5">
    <location>
        <begin position="1676"/>
        <end position="1704"/>
    </location>
</feature>
<evidence type="ECO:0000256" key="5">
    <source>
        <dbReference type="SAM" id="MobiDB-lite"/>
    </source>
</evidence>
<feature type="region of interest" description="Disordered" evidence="5">
    <location>
        <begin position="549"/>
        <end position="634"/>
    </location>
</feature>
<feature type="compositionally biased region" description="Acidic residues" evidence="5">
    <location>
        <begin position="1763"/>
        <end position="1773"/>
    </location>
</feature>
<evidence type="ECO:0000259" key="8">
    <source>
        <dbReference type="PROSITE" id="PS51162"/>
    </source>
</evidence>
<feature type="domain" description="BPTI/Kunitz inhibitor" evidence="7">
    <location>
        <begin position="2966"/>
        <end position="3023"/>
    </location>
</feature>
<feature type="domain" description="Thyroglobulin type-1" evidence="8">
    <location>
        <begin position="278"/>
        <end position="342"/>
    </location>
</feature>
<name>A0A8S1EMJ1_9PELO</name>
<dbReference type="OrthoDB" id="4473401at2759"/>
<feature type="region of interest" description="Disordered" evidence="5">
    <location>
        <begin position="2315"/>
        <end position="2340"/>
    </location>
</feature>
<feature type="compositionally biased region" description="Low complexity" evidence="5">
    <location>
        <begin position="112"/>
        <end position="131"/>
    </location>
</feature>
<feature type="domain" description="BPTI/Kunitz inhibitor" evidence="7">
    <location>
        <begin position="471"/>
        <end position="521"/>
    </location>
</feature>
<feature type="compositionally biased region" description="Acidic residues" evidence="5">
    <location>
        <begin position="2214"/>
        <end position="2226"/>
    </location>
</feature>
<dbReference type="CDD" id="cd00109">
    <property type="entry name" value="Kunitz-type"/>
    <property type="match status" value="7"/>
</dbReference>
<evidence type="ECO:0000256" key="6">
    <source>
        <dbReference type="SAM" id="SignalP"/>
    </source>
</evidence>
<gene>
    <name evidence="9" type="ORF">CBOVIS_LOCUS2223</name>
</gene>
<dbReference type="Pfam" id="PF00086">
    <property type="entry name" value="Thyroglobulin_1"/>
    <property type="match status" value="1"/>
</dbReference>
<dbReference type="FunFam" id="4.10.410.10:FF:000044">
    <property type="entry name" value="Protein CBR-MLT-11"/>
    <property type="match status" value="1"/>
</dbReference>
<dbReference type="PROSITE" id="PS51162">
    <property type="entry name" value="THYROGLOBULIN_1_2"/>
    <property type="match status" value="1"/>
</dbReference>
<dbReference type="FunFam" id="4.10.410.10:FF:000002">
    <property type="entry name" value="WAP, follistatin/kazal, immunoglobulin, kunitz and netrin domain-containing 2"/>
    <property type="match status" value="1"/>
</dbReference>
<dbReference type="SUPFAM" id="SSF57610">
    <property type="entry name" value="Thyroglobulin type-1 domain"/>
    <property type="match status" value="1"/>
</dbReference>
<dbReference type="PANTHER" id="PTHR10083">
    <property type="entry name" value="KUNITZ-TYPE PROTEASE INHIBITOR-RELATED"/>
    <property type="match status" value="1"/>
</dbReference>
<feature type="domain" description="BPTI/Kunitz inhibitor" evidence="7">
    <location>
        <begin position="2076"/>
        <end position="2126"/>
    </location>
</feature>
<dbReference type="FunFam" id="4.10.410.10:FF:000035">
    <property type="entry name" value="Protein CBR-MLT-11"/>
    <property type="match status" value="1"/>
</dbReference>
<keyword evidence="1" id="KW-0646">Protease inhibitor</keyword>
<sequence>MRVLLIAALVVVAAILSDAIDPCKRQPFRGRCPSVNGEASRRSQFVLRYYLRNGECVSYPYGHCASDPNEPALHRYKEECEDSCISNAPANLGFPKESQPAEVKHVKFYTTETPSTTTQSTQGTTTTEITTAEPFDINSKEIFEQENSVTTSTETQTTTDSQTTQNSSTGQVVSEATSTHYPSTEEPTSTAVETTEAITTEKLTPTTTEAETTMPVTTTTTSMSSTATTTTTTTTENPTTTTRIITTTSQVPSTTATSTTTVTTEAPHTAAVTEAAARTECERRRATATLSSIRGGFVPACTANGSFERVQCERNGHQCFCVDANGIETPNSRTRNGERPDCSSIQSTRATTTKECVGKALPGPCTGTYTRFYYNEDSQKCEQFTYTGCGGNGNNYESKEACESRCAPPPVGLPRCEIGEPLKTKIGVPVNCAKTDCPSGYRCSIVQQSSVCCPENTKTVGLQTNGRASRCALPKERGPCDKYELRFYFNADLNECKYFFWGGCEGNENNFERVEDCESACGIRRNGESPRVTNRPNVEIRTTQGIRITPNGKLNWNNEENDETTTPLPQQNTTNAATTRVPPRVDTTTTTRHVVSTTTRRPPTTTTRTFRTTTTKAESGSTEEEEVEEEVDDTKPLHVQAPVQSPVLLGGTDDAMSDSVNRCLHPKDAGNCRGQFVRWYYDADRNVCDVFTYTGCQGNGNNFASREECAAICKKQEPTPSPTPDFNQICSNDVDAGECNGVFERFAFDSDTGDCRPFTYGGCGGNGNNFASMNECRQRCVKSSDVQVNVCASDIDVGECSGVFPRYAFDKTIGDCRKFTYGGCGGNGNNFASAQECRNKCVNRVCPEAPSCDLSRCQLVNDRSGCPFCSCPPVKQPLPPAPQCAPVDKSKCQQPCIIFSNRKGCDECVCPSPASEPIPPSPHVTLPTTSATDEARPPAPHTTSAQPPASHVRPGPPGSITTGASPPSPNTQPPRQFAVSTFEDVKPSDLPHLPRNLANQIGEKCLQNVEPGPCKNFSDRWYFNSEDGTCHPFKYGGCAGNRNHFFTQKECEVHCARFLSGSSTDVHVNILTPFETDVSATTDHSHSTEILQAFPEPKVSISHPPRQHGASSVRVQAPIPTISTNGYISEKIEAYVPPKPNHQLVGLSPPVDPTYFTYNSQNQGQRRVFGSNNVVGTAPVHNQFQGLQPLQSQGINDATDSLVGQEAWKNSLNLNTQNRLNQELRINPEKNRPESSLNRKLPIDFEVKQSGQIIQQPVTPQPKPILPEHRLNQQPQIESKPVDEKLETLIRGRDEFQERSSRPQQSIKPREEIISSRTISGIHQVLSTASPVDLKPKSRPDILPVAAEQNLQSTHNQPTTKGIEKFGGETIFESTPRIKEQPRVFTPDSFSRAHPRIASKIHNRFATNAPTTVAPTQTTGPWYQKTTTPWWLQNPTTKKRPEIKIAKINKNLSTTTPVPPPTTTARLIFDPSHYVYYNGDYYGPTIPGIRINQSLTESEQKEAVQALETFKELSKGFREQADKFLRDKNHKETMTVSRTEKGTFVIICPHEHSHNQCLVLHVLVYTSILGISDDREEHVGGLRRPIAHGVPIQPIVPLNVVNYNSPDPATRGAPPGRETFGKIPLQELDELTSFETARPPAPHSATTIVPRLPTLNNVITGTRVQGFVVPSASRAIASSTTTTTQKPTRAQTTTTPLSTSSVSSEESREDDDSREEVIKDVQEEKSNILLQEVDLEAFQKPPRAETPTTDFEEQLQGSGSGSEFEEASEESEELIQTTEPSRLRKINIQRIRKVDPEVVSTTPTTTSTTTTTTETVISSEKVSVTEQSTSSQSFVEQQPSSETLRTKTESTESSAQKQSTEFTSEATNDASADTTSTTEPVTSTSEPATIRKEPVTTTEEPITTTEKPVTTTEEPVTTTEEPVSTTEEPATTTEEPATTTEEPVPITSTTTPVVTSTTTKVTRTTSAITADESEEVSEFAFNSDEQDENTELIQSPEPHHAAASKTLSEVKAVETEKFHKINSQVNNGIGRQSSTINIDQAGQFSAPIPTAEIRNAASPTTQQPRFEPRFDGRVVCALPPDAGTCTNYVPRWFFNSQTGQCEQFAFGSCGGNENNFADRNICERKCMPHHVILSQVPDRCAVDKDSGSGRGYNVKWYFNMKNLRCEQFVFEGIGGNQNQFETLSECERICTPANTKPIAPIVATTTTRQPFLDSESEEEEYDDEDPIVLPDSNALPPLRPSTFGAIDQLNVVSESSSVPTTVQTTPRQTTPSTTSTTTAPTPVTTTTTAAASQPIATQTVASQPITTTATATRVISTQTTTPSTTTTARNTEATLSHQPTHTVRPVQAGVPVQPVENVLPVHPAEQNLPIVPQLAAVNIHGDEQFVPELSQIRPVAPFIPEVPVISETTPLPPAAEPRPPAINAAKTVVVDQDDTKSKTYKAEPVVGREHIPTPNEGQPIVAPSPKETVNYQTGEVVAKASGIRNFNGESSKIGTEKLFSHKEASGLPACPNGRQEIRYADGRPVMCLPGKNQCPDRSSCYYNGLDFFCCPEEEDPYDKHAFGGYGGEETKNGYKVFGSLNIRRLMDEVPLRQKRQANIEFNIDSVVAPLRFDAEKPHTVSHAKLMKSKAVPRQGANPLCIQPVIRGSCNEAHLRYFYDRVSDSCRLFEYSGCDGNANNFGSLEDCQRLCVLNVKNIKEGKLPTTTAAPIVLEDEEKLPPGQCPGGRAPLGGTAPVLCGNTTESIGCPTSYYCRRGPPDVCCPGVDPKLQMPEEIVKDASRGVIKNESHMPRGFNRQIFLSTPKYMCPDAADPLILENGEPMMCGSGFDGVQMCPKGYYCAIDTARNSRLCCPLFGEAHRISSEEIFAHRLSATDAPKKSIEEDFEQEGDDEEDEEDEEEEGQLAHLQMKPNKPMDTAEKLEKQSTLATDVNAESPVSIDLGSDDDHSEEVTTTTEKITIQDKSVCQIKPSEGRVCNDNEKPTRTNLQYFYSPRDRRCKLFFFRGCGGNLNRFEKKSDCEALCL</sequence>
<dbReference type="InterPro" id="IPR036880">
    <property type="entry name" value="Kunitz_BPTI_sf"/>
</dbReference>
<comment type="caution">
    <text evidence="9">The sequence shown here is derived from an EMBL/GenBank/DDBJ whole genome shotgun (WGS) entry which is preliminary data.</text>
</comment>
<dbReference type="InterPro" id="IPR006150">
    <property type="entry name" value="Cys_repeat_1"/>
</dbReference>
<feature type="region of interest" description="Disordered" evidence="5">
    <location>
        <begin position="913"/>
        <end position="976"/>
    </location>
</feature>
<protein>
    <recommendedName>
        <fullName evidence="11">Papilin</fullName>
    </recommendedName>
</protein>
<proteinExistence type="predicted"/>
<organism evidence="9 10">
    <name type="scientific">Caenorhabditis bovis</name>
    <dbReference type="NCBI Taxonomy" id="2654633"/>
    <lineage>
        <taxon>Eukaryota</taxon>
        <taxon>Metazoa</taxon>
        <taxon>Ecdysozoa</taxon>
        <taxon>Nematoda</taxon>
        <taxon>Chromadorea</taxon>
        <taxon>Rhabditida</taxon>
        <taxon>Rhabditina</taxon>
        <taxon>Rhabditomorpha</taxon>
        <taxon>Rhabditoidea</taxon>
        <taxon>Rhabditidae</taxon>
        <taxon>Peloderinae</taxon>
        <taxon>Caenorhabditis</taxon>
    </lineage>
</organism>
<keyword evidence="3 4" id="KW-1015">Disulfide bond</keyword>
<feature type="region of interest" description="Disordered" evidence="5">
    <location>
        <begin position="1257"/>
        <end position="1283"/>
    </location>
</feature>
<feature type="region of interest" description="Disordered" evidence="5">
    <location>
        <begin position="2209"/>
        <end position="2235"/>
    </location>
</feature>
<feature type="disulfide bond" evidence="4">
    <location>
        <begin position="312"/>
        <end position="319"/>
    </location>
</feature>
<keyword evidence="10" id="KW-1185">Reference proteome</keyword>
<feature type="domain" description="BPTI/Kunitz inhibitor" evidence="7">
    <location>
        <begin position="1005"/>
        <end position="1055"/>
    </location>
</feature>
<dbReference type="InterPro" id="IPR000716">
    <property type="entry name" value="Thyroglobulin_1"/>
</dbReference>
<dbReference type="FunFam" id="4.10.410.10:FF:000039">
    <property type="entry name" value="Protein CBR-MLT-11"/>
    <property type="match status" value="1"/>
</dbReference>
<dbReference type="FunFam" id="4.10.410.10:FF:000048">
    <property type="entry name" value="Protein CBR-MLT-11"/>
    <property type="match status" value="1"/>
</dbReference>
<feature type="domain" description="BPTI/Kunitz inhibitor" evidence="7">
    <location>
        <begin position="356"/>
        <end position="406"/>
    </location>
</feature>
<feature type="signal peptide" evidence="6">
    <location>
        <begin position="1"/>
        <end position="19"/>
    </location>
</feature>
<dbReference type="PROSITE" id="PS00280">
    <property type="entry name" value="BPTI_KUNITZ_1"/>
    <property type="match status" value="7"/>
</dbReference>
<evidence type="ECO:0008006" key="11">
    <source>
        <dbReference type="Google" id="ProtNLM"/>
    </source>
</evidence>
<dbReference type="PRINTS" id="PR00759">
    <property type="entry name" value="BASICPTASE"/>
</dbReference>
<feature type="compositionally biased region" description="Low complexity" evidence="5">
    <location>
        <begin position="188"/>
        <end position="271"/>
    </location>
</feature>
<feature type="region of interest" description="Disordered" evidence="5">
    <location>
        <begin position="1676"/>
        <end position="1716"/>
    </location>
</feature>
<feature type="compositionally biased region" description="Low complexity" evidence="5">
    <location>
        <begin position="564"/>
        <end position="620"/>
    </location>
</feature>
<dbReference type="SMART" id="SM00289">
    <property type="entry name" value="WR1"/>
    <property type="match status" value="4"/>
</dbReference>
<evidence type="ECO:0000256" key="3">
    <source>
        <dbReference type="ARBA" id="ARBA00023157"/>
    </source>
</evidence>
<dbReference type="PANTHER" id="PTHR10083:SF374">
    <property type="entry name" value="BPTI_KUNITZ INHIBITOR DOMAIN-CONTAINING PROTEIN"/>
    <property type="match status" value="1"/>
</dbReference>
<dbReference type="SMART" id="SM00131">
    <property type="entry name" value="KU"/>
    <property type="match status" value="10"/>
</dbReference>
<dbReference type="GO" id="GO:0004867">
    <property type="term" value="F:serine-type endopeptidase inhibitor activity"/>
    <property type="evidence" value="ECO:0007669"/>
    <property type="project" value="UniProtKB-KW"/>
</dbReference>
<evidence type="ECO:0000313" key="10">
    <source>
        <dbReference type="Proteomes" id="UP000494206"/>
    </source>
</evidence>
<dbReference type="Pfam" id="PF14625">
    <property type="entry name" value="Lustrin_cystein"/>
    <property type="match status" value="3"/>
</dbReference>
<dbReference type="Gene3D" id="4.10.410.10">
    <property type="entry name" value="Pancreatic trypsin inhibitor Kunitz domain"/>
    <property type="match status" value="10"/>
</dbReference>
<reference evidence="9 10" key="1">
    <citation type="submission" date="2020-04" db="EMBL/GenBank/DDBJ databases">
        <authorList>
            <person name="Laetsch R D."/>
            <person name="Stevens L."/>
            <person name="Kumar S."/>
            <person name="Blaxter L. M."/>
        </authorList>
    </citation>
    <scope>NUCLEOTIDE SEQUENCE [LARGE SCALE GENOMIC DNA]</scope>
</reference>
<feature type="domain" description="BPTI/Kunitz inhibitor" evidence="7">
    <location>
        <begin position="791"/>
        <end position="841"/>
    </location>
</feature>
<keyword evidence="2" id="KW-0722">Serine protease inhibitor</keyword>
<evidence type="ECO:0000256" key="1">
    <source>
        <dbReference type="ARBA" id="ARBA00022690"/>
    </source>
</evidence>
<feature type="compositionally biased region" description="Acidic residues" evidence="5">
    <location>
        <begin position="621"/>
        <end position="632"/>
    </location>
</feature>
<feature type="region of interest" description="Disordered" evidence="5">
    <location>
        <begin position="2254"/>
        <end position="2290"/>
    </location>
</feature>
<feature type="domain" description="BPTI/Kunitz inhibitor" evidence="7">
    <location>
        <begin position="2640"/>
        <end position="2690"/>
    </location>
</feature>
<feature type="region of interest" description="Disordered" evidence="5">
    <location>
        <begin position="112"/>
        <end position="271"/>
    </location>
</feature>
<evidence type="ECO:0000256" key="4">
    <source>
        <dbReference type="PROSITE-ProRule" id="PRU00500"/>
    </source>
</evidence>
<evidence type="ECO:0000259" key="7">
    <source>
        <dbReference type="PROSITE" id="PS50279"/>
    </source>
</evidence>
<evidence type="ECO:0000256" key="2">
    <source>
        <dbReference type="ARBA" id="ARBA00022900"/>
    </source>
</evidence>
<dbReference type="InterPro" id="IPR020901">
    <property type="entry name" value="Prtase_inh_Kunz-CS"/>
</dbReference>
<feature type="domain" description="BPTI/Kunitz inhibitor" evidence="7">
    <location>
        <begin position="2140"/>
        <end position="2190"/>
    </location>
</feature>
<dbReference type="CDD" id="cd00191">
    <property type="entry name" value="TY"/>
    <property type="match status" value="1"/>
</dbReference>
<dbReference type="CDD" id="cd22626">
    <property type="entry name" value="Kunitz_ixolaris_2"/>
    <property type="match status" value="1"/>
</dbReference>
<feature type="compositionally biased region" description="Low complexity" evidence="5">
    <location>
        <begin position="1863"/>
        <end position="1888"/>
    </location>
</feature>
<dbReference type="PROSITE" id="PS00484">
    <property type="entry name" value="THYROGLOBULIN_1_1"/>
    <property type="match status" value="1"/>
</dbReference>
<feature type="region of interest" description="Disordered" evidence="5">
    <location>
        <begin position="1733"/>
        <end position="1781"/>
    </location>
</feature>
<dbReference type="InterPro" id="IPR002223">
    <property type="entry name" value="Kunitz_BPTI"/>
</dbReference>
<feature type="domain" description="BPTI/Kunitz inhibitor" evidence="7">
    <location>
        <begin position="730"/>
        <end position="780"/>
    </location>
</feature>